<sequence>MSKFRMWGRAVIPRLPSTNTDPDLQLSVANPVILSSVNTDVLSAAVDQYNGYAGGLKASTTARLAYHTLFASSNTIIIPLFLGLTAGDGEAIVQVSRDVVFFVPVVGVIISCLWFRLVRKYRIRTQVILDNLHFMETHLPFRPYTIEKDKNAAASNFIGVPLDYLIPLLFCTINFLMAVGIWAGFLQLGIPS</sequence>
<evidence type="ECO:0000313" key="3">
    <source>
        <dbReference type="Proteomes" id="UP000177659"/>
    </source>
</evidence>
<feature type="transmembrane region" description="Helical" evidence="1">
    <location>
        <begin position="99"/>
        <end position="118"/>
    </location>
</feature>
<name>A0A1F6D106_9BACT</name>
<protein>
    <submittedName>
        <fullName evidence="2">Uncharacterized protein</fullName>
    </submittedName>
</protein>
<gene>
    <name evidence="2" type="ORF">A3D62_01150</name>
</gene>
<keyword evidence="1" id="KW-1133">Transmembrane helix</keyword>
<evidence type="ECO:0000313" key="2">
    <source>
        <dbReference type="EMBL" id="OGG55109.1"/>
    </source>
</evidence>
<feature type="transmembrane region" description="Helical" evidence="1">
    <location>
        <begin position="64"/>
        <end position="87"/>
    </location>
</feature>
<comment type="caution">
    <text evidence="2">The sequence shown here is derived from an EMBL/GenBank/DDBJ whole genome shotgun (WGS) entry which is preliminary data.</text>
</comment>
<evidence type="ECO:0000256" key="1">
    <source>
        <dbReference type="SAM" id="Phobius"/>
    </source>
</evidence>
<organism evidence="2 3">
    <name type="scientific">Candidatus Kaiserbacteria bacterium RIFCSPHIGHO2_02_FULL_49_11</name>
    <dbReference type="NCBI Taxonomy" id="1798489"/>
    <lineage>
        <taxon>Bacteria</taxon>
        <taxon>Candidatus Kaiseribacteriota</taxon>
    </lineage>
</organism>
<reference evidence="2 3" key="1">
    <citation type="journal article" date="2016" name="Nat. Commun.">
        <title>Thousands of microbial genomes shed light on interconnected biogeochemical processes in an aquifer system.</title>
        <authorList>
            <person name="Anantharaman K."/>
            <person name="Brown C.T."/>
            <person name="Hug L.A."/>
            <person name="Sharon I."/>
            <person name="Castelle C.J."/>
            <person name="Probst A.J."/>
            <person name="Thomas B.C."/>
            <person name="Singh A."/>
            <person name="Wilkins M.J."/>
            <person name="Karaoz U."/>
            <person name="Brodie E.L."/>
            <person name="Williams K.H."/>
            <person name="Hubbard S.S."/>
            <person name="Banfield J.F."/>
        </authorList>
    </citation>
    <scope>NUCLEOTIDE SEQUENCE [LARGE SCALE GENOMIC DNA]</scope>
</reference>
<keyword evidence="1" id="KW-0472">Membrane</keyword>
<dbReference type="EMBL" id="MFLC01000018">
    <property type="protein sequence ID" value="OGG55109.1"/>
    <property type="molecule type" value="Genomic_DNA"/>
</dbReference>
<dbReference type="Proteomes" id="UP000177659">
    <property type="component" value="Unassembled WGS sequence"/>
</dbReference>
<dbReference type="Pfam" id="PF24838">
    <property type="entry name" value="8xMP"/>
    <property type="match status" value="1"/>
</dbReference>
<dbReference type="AlphaFoldDB" id="A0A1F6D106"/>
<dbReference type="InterPro" id="IPR056918">
    <property type="entry name" value="8xMP"/>
</dbReference>
<feature type="transmembrane region" description="Helical" evidence="1">
    <location>
        <begin position="164"/>
        <end position="185"/>
    </location>
</feature>
<keyword evidence="1" id="KW-0812">Transmembrane</keyword>
<proteinExistence type="predicted"/>
<accession>A0A1F6D106</accession>